<evidence type="ECO:0000313" key="1">
    <source>
        <dbReference type="EMBL" id="MFC3677300.1"/>
    </source>
</evidence>
<comment type="caution">
    <text evidence="1">The sequence shown here is derived from an EMBL/GenBank/DDBJ whole genome shotgun (WGS) entry which is preliminary data.</text>
</comment>
<protein>
    <submittedName>
        <fullName evidence="1">Uncharacterized protein</fullName>
    </submittedName>
</protein>
<keyword evidence="2" id="KW-1185">Reference proteome</keyword>
<dbReference type="RefSeq" id="WP_379728839.1">
    <property type="nucleotide sequence ID" value="NZ_JBHRYJ010000004.1"/>
</dbReference>
<sequence>MQMSSLLPDIRPQGEERYFPRETEVMVQRWCGMAKTTMDDIAARVDVPRSSLSLMLKGIDPVPVIVERKLRAIIR</sequence>
<evidence type="ECO:0000313" key="2">
    <source>
        <dbReference type="Proteomes" id="UP001595711"/>
    </source>
</evidence>
<reference evidence="2" key="1">
    <citation type="journal article" date="2019" name="Int. J. Syst. Evol. Microbiol.">
        <title>The Global Catalogue of Microorganisms (GCM) 10K type strain sequencing project: providing services to taxonomists for standard genome sequencing and annotation.</title>
        <authorList>
            <consortium name="The Broad Institute Genomics Platform"/>
            <consortium name="The Broad Institute Genome Sequencing Center for Infectious Disease"/>
            <person name="Wu L."/>
            <person name="Ma J."/>
        </authorList>
    </citation>
    <scope>NUCLEOTIDE SEQUENCE [LARGE SCALE GENOMIC DNA]</scope>
    <source>
        <strain evidence="2">KCTC 42182</strain>
    </source>
</reference>
<proteinExistence type="predicted"/>
<gene>
    <name evidence="1" type="ORF">ACFOOQ_17220</name>
</gene>
<name>A0ABV7VIG9_9PROT</name>
<dbReference type="EMBL" id="JBHRYJ010000004">
    <property type="protein sequence ID" value="MFC3677300.1"/>
    <property type="molecule type" value="Genomic_DNA"/>
</dbReference>
<organism evidence="1 2">
    <name type="scientific">Ferrovibrio xuzhouensis</name>
    <dbReference type="NCBI Taxonomy" id="1576914"/>
    <lineage>
        <taxon>Bacteria</taxon>
        <taxon>Pseudomonadati</taxon>
        <taxon>Pseudomonadota</taxon>
        <taxon>Alphaproteobacteria</taxon>
        <taxon>Rhodospirillales</taxon>
        <taxon>Rhodospirillaceae</taxon>
        <taxon>Ferrovibrio</taxon>
    </lineage>
</organism>
<accession>A0ABV7VIG9</accession>
<dbReference type="Proteomes" id="UP001595711">
    <property type="component" value="Unassembled WGS sequence"/>
</dbReference>